<dbReference type="AlphaFoldDB" id="A0A0C3FFW5"/>
<comment type="subcellular location">
    <subcellularLocation>
        <location evidence="1">Membrane</location>
        <topology evidence="1">Multi-pass membrane protein</topology>
    </subcellularLocation>
</comment>
<dbReference type="Proteomes" id="UP000054166">
    <property type="component" value="Unassembled WGS sequence"/>
</dbReference>
<evidence type="ECO:0000256" key="5">
    <source>
        <dbReference type="SAM" id="MobiDB-lite"/>
    </source>
</evidence>
<feature type="transmembrane region" description="Helical" evidence="6">
    <location>
        <begin position="128"/>
        <end position="148"/>
    </location>
</feature>
<keyword evidence="2 6" id="KW-0812">Transmembrane</keyword>
<keyword evidence="4 6" id="KW-0472">Membrane</keyword>
<feature type="transmembrane region" description="Helical" evidence="6">
    <location>
        <begin position="294"/>
        <end position="314"/>
    </location>
</feature>
<feature type="transmembrane region" description="Helical" evidence="6">
    <location>
        <begin position="269"/>
        <end position="288"/>
    </location>
</feature>
<keyword evidence="3 6" id="KW-1133">Transmembrane helix</keyword>
<gene>
    <name evidence="7" type="ORF">PILCRDRAFT_823972</name>
</gene>
<keyword evidence="8" id="KW-1185">Reference proteome</keyword>
<feature type="transmembrane region" description="Helical" evidence="6">
    <location>
        <begin position="31"/>
        <end position="52"/>
    </location>
</feature>
<dbReference type="PANTHER" id="PTHR12570:SF92">
    <property type="entry name" value="SPICHTHYIN, ISOFORM B"/>
    <property type="match status" value="1"/>
</dbReference>
<evidence type="ECO:0000256" key="1">
    <source>
        <dbReference type="ARBA" id="ARBA00004141"/>
    </source>
</evidence>
<name>A0A0C3FFW5_PILCF</name>
<reference evidence="7 8" key="1">
    <citation type="submission" date="2014-04" db="EMBL/GenBank/DDBJ databases">
        <authorList>
            <consortium name="DOE Joint Genome Institute"/>
            <person name="Kuo A."/>
            <person name="Tarkka M."/>
            <person name="Buscot F."/>
            <person name="Kohler A."/>
            <person name="Nagy L.G."/>
            <person name="Floudas D."/>
            <person name="Copeland A."/>
            <person name="Barry K.W."/>
            <person name="Cichocki N."/>
            <person name="Veneault-Fourrey C."/>
            <person name="LaButti K."/>
            <person name="Lindquist E.A."/>
            <person name="Lipzen A."/>
            <person name="Lundell T."/>
            <person name="Morin E."/>
            <person name="Murat C."/>
            <person name="Sun H."/>
            <person name="Tunlid A."/>
            <person name="Henrissat B."/>
            <person name="Grigoriev I.V."/>
            <person name="Hibbett D.S."/>
            <person name="Martin F."/>
            <person name="Nordberg H.P."/>
            <person name="Cantor M.N."/>
            <person name="Hua S.X."/>
        </authorList>
    </citation>
    <scope>NUCLEOTIDE SEQUENCE [LARGE SCALE GENOMIC DNA]</scope>
    <source>
        <strain evidence="7 8">F 1598</strain>
    </source>
</reference>
<proteinExistence type="predicted"/>
<dbReference type="EMBL" id="KN833013">
    <property type="protein sequence ID" value="KIM78866.1"/>
    <property type="molecule type" value="Genomic_DNA"/>
</dbReference>
<dbReference type="SUPFAM" id="SSF103481">
    <property type="entry name" value="Multidrug resistance efflux transporter EmrE"/>
    <property type="match status" value="1"/>
</dbReference>
<feature type="compositionally biased region" description="Basic and acidic residues" evidence="5">
    <location>
        <begin position="430"/>
        <end position="445"/>
    </location>
</feature>
<dbReference type="InterPro" id="IPR008521">
    <property type="entry name" value="Mg_trans_NIPA"/>
</dbReference>
<dbReference type="Pfam" id="PF05653">
    <property type="entry name" value="Mg_trans_NIPA"/>
    <property type="match status" value="1"/>
</dbReference>
<organism evidence="7 8">
    <name type="scientific">Piloderma croceum (strain F 1598)</name>
    <dbReference type="NCBI Taxonomy" id="765440"/>
    <lineage>
        <taxon>Eukaryota</taxon>
        <taxon>Fungi</taxon>
        <taxon>Dikarya</taxon>
        <taxon>Basidiomycota</taxon>
        <taxon>Agaricomycotina</taxon>
        <taxon>Agaricomycetes</taxon>
        <taxon>Agaricomycetidae</taxon>
        <taxon>Atheliales</taxon>
        <taxon>Atheliaceae</taxon>
        <taxon>Piloderma</taxon>
    </lineage>
</organism>
<feature type="compositionally biased region" description="Low complexity" evidence="5">
    <location>
        <begin position="381"/>
        <end position="393"/>
    </location>
</feature>
<protein>
    <recommendedName>
        <fullName evidence="9">DUF803-domain-containing protein</fullName>
    </recommendedName>
</protein>
<dbReference type="STRING" id="765440.A0A0C3FFW5"/>
<feature type="region of interest" description="Disordered" evidence="5">
    <location>
        <begin position="374"/>
        <end position="445"/>
    </location>
</feature>
<dbReference type="GO" id="GO:0016020">
    <property type="term" value="C:membrane"/>
    <property type="evidence" value="ECO:0007669"/>
    <property type="project" value="UniProtKB-SubCell"/>
</dbReference>
<dbReference type="OrthoDB" id="6428174at2759"/>
<evidence type="ECO:0008006" key="9">
    <source>
        <dbReference type="Google" id="ProtNLM"/>
    </source>
</evidence>
<dbReference type="PANTHER" id="PTHR12570">
    <property type="match status" value="1"/>
</dbReference>
<evidence type="ECO:0000313" key="7">
    <source>
        <dbReference type="EMBL" id="KIM78866.1"/>
    </source>
</evidence>
<sequence length="621" mass="66583">MSSSASATATGSAAAATSSAAAGLSAGGSKLKIVGIILAIVSGLLIGTSFVFKKKGLLSSQAVHGEGVAYLKSPLWWIGMTMMILGELCNFAAYAFIEALVVTPLGALSVVVCAILSSLFLNEQLSFFGWLGCGLCIIGSVIIALNGPQEQTVSQIVDFQKLFLSAGFLAYAGVLIAISLSIIFYFGPKHGKKSMLWYISVCSMIGGISVSVTTGLGSAIVTTAMGDNQFKHWFIYFLIVFVATTLITEVYYLNMALALFNTAMVTPTYYVMFTFCSMVTTVVLFQGLKASATQIITIVMAFIVICFGITILQMSKVDPASLSKLDRRSTILLQAARQNTEAADEKSPSGFEDPGIDALRGSFGTFGSIIRANTARRMSKSSRGSSSLRNRTSASPRPYDVEADSPTTLDGKLLGMTRHQLYDAPVPRNSMERDSSASSERRPTIKFDAKDVVHQYHPTGKSGIAIHEQRDATRGYPYPPTPNVAGISSPKGADISDTNLVDVDALQQTVTVSPHPDEDPRTAPPSLQPSFFEKPKRSVFKDTPATTTLSTFPSTDSSGDEETQKARGHTHRYGRSYPRGEDDKDESVSLWPGDQASLDEEEPSRVGGGIRLVKPSSGTRF</sequence>
<dbReference type="HOGENOM" id="CLU_012349_6_3_1"/>
<evidence type="ECO:0000256" key="2">
    <source>
        <dbReference type="ARBA" id="ARBA00022692"/>
    </source>
</evidence>
<feature type="compositionally biased region" description="Polar residues" evidence="5">
    <location>
        <begin position="544"/>
        <end position="557"/>
    </location>
</feature>
<feature type="transmembrane region" description="Helical" evidence="6">
    <location>
        <begin position="73"/>
        <end position="97"/>
    </location>
</feature>
<dbReference type="GO" id="GO:0015095">
    <property type="term" value="F:magnesium ion transmembrane transporter activity"/>
    <property type="evidence" value="ECO:0007669"/>
    <property type="project" value="InterPro"/>
</dbReference>
<reference evidence="8" key="2">
    <citation type="submission" date="2015-01" db="EMBL/GenBank/DDBJ databases">
        <title>Evolutionary Origins and Diversification of the Mycorrhizal Mutualists.</title>
        <authorList>
            <consortium name="DOE Joint Genome Institute"/>
            <consortium name="Mycorrhizal Genomics Consortium"/>
            <person name="Kohler A."/>
            <person name="Kuo A."/>
            <person name="Nagy L.G."/>
            <person name="Floudas D."/>
            <person name="Copeland A."/>
            <person name="Barry K.W."/>
            <person name="Cichocki N."/>
            <person name="Veneault-Fourrey C."/>
            <person name="LaButti K."/>
            <person name="Lindquist E.A."/>
            <person name="Lipzen A."/>
            <person name="Lundell T."/>
            <person name="Morin E."/>
            <person name="Murat C."/>
            <person name="Riley R."/>
            <person name="Ohm R."/>
            <person name="Sun H."/>
            <person name="Tunlid A."/>
            <person name="Henrissat B."/>
            <person name="Grigoriev I.V."/>
            <person name="Hibbett D.S."/>
            <person name="Martin F."/>
        </authorList>
    </citation>
    <scope>NUCLEOTIDE SEQUENCE [LARGE SCALE GENOMIC DNA]</scope>
    <source>
        <strain evidence="8">F 1598</strain>
    </source>
</reference>
<evidence type="ECO:0000256" key="4">
    <source>
        <dbReference type="ARBA" id="ARBA00023136"/>
    </source>
</evidence>
<feature type="transmembrane region" description="Helical" evidence="6">
    <location>
        <begin position="195"/>
        <end position="221"/>
    </location>
</feature>
<feature type="transmembrane region" description="Helical" evidence="6">
    <location>
        <begin position="168"/>
        <end position="188"/>
    </location>
</feature>
<evidence type="ECO:0000313" key="8">
    <source>
        <dbReference type="Proteomes" id="UP000054166"/>
    </source>
</evidence>
<dbReference type="InterPro" id="IPR037185">
    <property type="entry name" value="EmrE-like"/>
</dbReference>
<feature type="transmembrane region" description="Helical" evidence="6">
    <location>
        <begin position="233"/>
        <end position="257"/>
    </location>
</feature>
<dbReference type="InParanoid" id="A0A0C3FFW5"/>
<evidence type="ECO:0000256" key="6">
    <source>
        <dbReference type="SAM" id="Phobius"/>
    </source>
</evidence>
<accession>A0A0C3FFW5</accession>
<feature type="region of interest" description="Disordered" evidence="5">
    <location>
        <begin position="511"/>
        <end position="621"/>
    </location>
</feature>
<feature type="transmembrane region" description="Helical" evidence="6">
    <location>
        <begin position="103"/>
        <end position="121"/>
    </location>
</feature>
<evidence type="ECO:0000256" key="3">
    <source>
        <dbReference type="ARBA" id="ARBA00022989"/>
    </source>
</evidence>